<comment type="caution">
    <text evidence="2">The sequence shown here is derived from an EMBL/GenBank/DDBJ whole genome shotgun (WGS) entry which is preliminary data.</text>
</comment>
<dbReference type="AlphaFoldDB" id="K6XNB7"/>
<dbReference type="RefSeq" id="WP_008843006.1">
    <property type="nucleotide sequence ID" value="NZ_BAEN01000015.1"/>
</dbReference>
<feature type="chain" id="PRO_5003896812" description="Salt-induced outer membrane protein" evidence="1">
    <location>
        <begin position="19"/>
        <end position="267"/>
    </location>
</feature>
<evidence type="ECO:0000313" key="3">
    <source>
        <dbReference type="Proteomes" id="UP000006334"/>
    </source>
</evidence>
<protein>
    <recommendedName>
        <fullName evidence="4">Salt-induced outer membrane protein</fullName>
    </recommendedName>
</protein>
<reference evidence="2 3" key="1">
    <citation type="journal article" date="2017" name="Antonie Van Leeuwenhoek">
        <title>Rhizobium rhizosphaerae sp. nov., a novel species isolated from rice rhizosphere.</title>
        <authorList>
            <person name="Zhao J.J."/>
            <person name="Zhang J."/>
            <person name="Zhang R.J."/>
            <person name="Zhang C.W."/>
            <person name="Yin H.Q."/>
            <person name="Zhang X.X."/>
        </authorList>
    </citation>
    <scope>NUCLEOTIDE SEQUENCE [LARGE SCALE GENOMIC DNA]</scope>
    <source>
        <strain evidence="2 3">E3</strain>
    </source>
</reference>
<dbReference type="STRING" id="1127673.GLIP_0540"/>
<sequence>MKLICATFLCFLSFSSIARTDVIRSLFLTDAPFHGDATAEHHDSFEMNGELGVIYSSGNTTGTTITSKLNAKQNLLHWHNRYVAKILYKQNEQVIDENRELVTSAQNVFVSMQSDYKLEDPKNRLFMYGEYEDDRFNAYRYHAALAVGYTEQLWSDKESEFTYSVGPGYARTIAKENSSALDQTGVIIRAAMEYEKKFNDMATFRQYLSTETDDEFSRSFSETSLAAKINGSLAMKLSFNMTHNRSPQELDEPLDTQTSVTLVYQFF</sequence>
<gene>
    <name evidence="2" type="ORF">GLIP_0540</name>
</gene>
<dbReference type="eggNOG" id="COG3137">
    <property type="taxonomic scope" value="Bacteria"/>
</dbReference>
<organism evidence="2 3">
    <name type="scientific">Aliiglaciecola lipolytica E3</name>
    <dbReference type="NCBI Taxonomy" id="1127673"/>
    <lineage>
        <taxon>Bacteria</taxon>
        <taxon>Pseudomonadati</taxon>
        <taxon>Pseudomonadota</taxon>
        <taxon>Gammaproteobacteria</taxon>
        <taxon>Alteromonadales</taxon>
        <taxon>Alteromonadaceae</taxon>
        <taxon>Aliiglaciecola</taxon>
    </lineage>
</organism>
<evidence type="ECO:0008006" key="4">
    <source>
        <dbReference type="Google" id="ProtNLM"/>
    </source>
</evidence>
<proteinExistence type="predicted"/>
<dbReference type="EMBL" id="BAEN01000015">
    <property type="protein sequence ID" value="GAC13186.1"/>
    <property type="molecule type" value="Genomic_DNA"/>
</dbReference>
<dbReference type="Pfam" id="PF04338">
    <property type="entry name" value="DUF481"/>
    <property type="match status" value="1"/>
</dbReference>
<accession>K6XNB7</accession>
<name>K6XNB7_9ALTE</name>
<keyword evidence="3" id="KW-1185">Reference proteome</keyword>
<evidence type="ECO:0000313" key="2">
    <source>
        <dbReference type="EMBL" id="GAC13186.1"/>
    </source>
</evidence>
<dbReference type="InterPro" id="IPR007433">
    <property type="entry name" value="DUF481"/>
</dbReference>
<keyword evidence="1" id="KW-0732">Signal</keyword>
<evidence type="ECO:0000256" key="1">
    <source>
        <dbReference type="SAM" id="SignalP"/>
    </source>
</evidence>
<dbReference type="Proteomes" id="UP000006334">
    <property type="component" value="Unassembled WGS sequence"/>
</dbReference>
<feature type="signal peptide" evidence="1">
    <location>
        <begin position="1"/>
        <end position="18"/>
    </location>
</feature>